<gene>
    <name evidence="1" type="ORF">D4N35_003130</name>
</gene>
<name>A0A443J140_9BACI</name>
<sequence>MIIHSIVPHEHIFPANKDDFSNQTECIWNNIPLLVEQDGHKCKVIRIMSSNPSDYLKSEIQPGSHLYINEVHFS</sequence>
<proteinExistence type="predicted"/>
<dbReference type="OrthoDB" id="1683573at2"/>
<organism evidence="1 2">
    <name type="scientific">Siminovitchia fortis</name>
    <dbReference type="NCBI Taxonomy" id="254758"/>
    <lineage>
        <taxon>Bacteria</taxon>
        <taxon>Bacillati</taxon>
        <taxon>Bacillota</taxon>
        <taxon>Bacilli</taxon>
        <taxon>Bacillales</taxon>
        <taxon>Bacillaceae</taxon>
        <taxon>Siminovitchia</taxon>
    </lineage>
</organism>
<keyword evidence="2" id="KW-1185">Reference proteome</keyword>
<dbReference type="RefSeq" id="WP_120069817.1">
    <property type="nucleotide sequence ID" value="NZ_CP126113.1"/>
</dbReference>
<dbReference type="AlphaFoldDB" id="A0A443J140"/>
<dbReference type="GeneID" id="56390108"/>
<dbReference type="InterPro" id="IPR025619">
    <property type="entry name" value="YlzJ"/>
</dbReference>
<reference evidence="1" key="1">
    <citation type="submission" date="2018-12" db="EMBL/GenBank/DDBJ databases">
        <authorList>
            <person name="Sun L."/>
            <person name="Chen Z."/>
        </authorList>
    </citation>
    <scope>NUCLEOTIDE SEQUENCE [LARGE SCALE GENOMIC DNA]</scope>
    <source>
        <strain evidence="1">DSM 16012</strain>
    </source>
</reference>
<comment type="caution">
    <text evidence="1">The sequence shown here is derived from an EMBL/GenBank/DDBJ whole genome shotgun (WGS) entry which is preliminary data.</text>
</comment>
<accession>A0A443J140</accession>
<dbReference type="Proteomes" id="UP000273811">
    <property type="component" value="Unassembled WGS sequence"/>
</dbReference>
<protein>
    <submittedName>
        <fullName evidence="1">Ribonuclease</fullName>
    </submittedName>
</protein>
<dbReference type="EMBL" id="QYTU02000003">
    <property type="protein sequence ID" value="RWR14174.1"/>
    <property type="molecule type" value="Genomic_DNA"/>
</dbReference>
<dbReference type="Pfam" id="PF14035">
    <property type="entry name" value="YlzJ"/>
    <property type="match status" value="1"/>
</dbReference>
<evidence type="ECO:0000313" key="2">
    <source>
        <dbReference type="Proteomes" id="UP000273811"/>
    </source>
</evidence>
<evidence type="ECO:0000313" key="1">
    <source>
        <dbReference type="EMBL" id="RWR14174.1"/>
    </source>
</evidence>